<reference evidence="2 3" key="1">
    <citation type="submission" date="2024-09" db="EMBL/GenBank/DDBJ databases">
        <title>Floridaenema gen nov. (Aerosakkonemataceae, Aerosakkonematales ord. nov., Cyanobacteria) from benthic tropical and subtropical fresh waters, with the description of four new species.</title>
        <authorList>
            <person name="Moretto J.A."/>
            <person name="Berthold D.E."/>
            <person name="Lefler F.W."/>
            <person name="Huang I.-S."/>
            <person name="Laughinghouse H. IV."/>
        </authorList>
    </citation>
    <scope>NUCLEOTIDE SEQUENCE [LARGE SCALE GENOMIC DNA]</scope>
    <source>
        <strain evidence="2 3">BLCC-F154</strain>
    </source>
</reference>
<proteinExistence type="predicted"/>
<dbReference type="Proteomes" id="UP001576776">
    <property type="component" value="Unassembled WGS sequence"/>
</dbReference>
<keyword evidence="3" id="KW-1185">Reference proteome</keyword>
<dbReference type="EMBL" id="JBHFNS010000019">
    <property type="protein sequence ID" value="MFB2934467.1"/>
    <property type="molecule type" value="Genomic_DNA"/>
</dbReference>
<comment type="caution">
    <text evidence="2">The sequence shown here is derived from an EMBL/GenBank/DDBJ whole genome shotgun (WGS) entry which is preliminary data.</text>
</comment>
<gene>
    <name evidence="2" type="ORF">ACE1B6_04250</name>
</gene>
<feature type="signal peptide" evidence="1">
    <location>
        <begin position="1"/>
        <end position="31"/>
    </location>
</feature>
<evidence type="ECO:0000256" key="1">
    <source>
        <dbReference type="SAM" id="SignalP"/>
    </source>
</evidence>
<dbReference type="InterPro" id="IPR019243">
    <property type="entry name" value="DUF2202"/>
</dbReference>
<dbReference type="Gene3D" id="1.20.1260.10">
    <property type="match status" value="1"/>
</dbReference>
<organism evidence="2 3">
    <name type="scientific">Floridaenema fluviatile BLCC-F154</name>
    <dbReference type="NCBI Taxonomy" id="3153640"/>
    <lineage>
        <taxon>Bacteria</taxon>
        <taxon>Bacillati</taxon>
        <taxon>Cyanobacteriota</taxon>
        <taxon>Cyanophyceae</taxon>
        <taxon>Oscillatoriophycideae</taxon>
        <taxon>Aerosakkonematales</taxon>
        <taxon>Aerosakkonemataceae</taxon>
        <taxon>Floridanema</taxon>
        <taxon>Floridanema fluviatile</taxon>
    </lineage>
</organism>
<name>A0ABV4Y6T4_9CYAN</name>
<dbReference type="RefSeq" id="WP_413255995.1">
    <property type="nucleotide sequence ID" value="NZ_JBHFNS010000019.1"/>
</dbReference>
<protein>
    <submittedName>
        <fullName evidence="2">DUF2202 domain-containing protein</fullName>
    </submittedName>
</protein>
<keyword evidence="1" id="KW-0732">Signal</keyword>
<dbReference type="InterPro" id="IPR012347">
    <property type="entry name" value="Ferritin-like"/>
</dbReference>
<accession>A0ABV4Y6T4</accession>
<evidence type="ECO:0000313" key="2">
    <source>
        <dbReference type="EMBL" id="MFB2934467.1"/>
    </source>
</evidence>
<evidence type="ECO:0000313" key="3">
    <source>
        <dbReference type="Proteomes" id="UP001576776"/>
    </source>
</evidence>
<feature type="chain" id="PRO_5045060929" evidence="1">
    <location>
        <begin position="32"/>
        <end position="170"/>
    </location>
</feature>
<dbReference type="CDD" id="cd01048">
    <property type="entry name" value="Ferritin_like_AB2"/>
    <property type="match status" value="1"/>
</dbReference>
<dbReference type="InterPro" id="IPR009078">
    <property type="entry name" value="Ferritin-like_SF"/>
</dbReference>
<dbReference type="SUPFAM" id="SSF47240">
    <property type="entry name" value="Ferritin-like"/>
    <property type="match status" value="1"/>
</dbReference>
<sequence>MNNYQSRRLNRWRLAVLSVVAIAASATITNATTKTKIDNQTQQAMIDSINDEYQARAFYNAVIKKFGEVRPFSNIVHAEDRHVNLWKTIFTQYGLPIPPDKFAGKVDVPDTLQAACQAGVKAEIANVAMYDRFLTFIQQPDLRAAFSQLRYVSQERHLPAFQRCVNRQIN</sequence>